<sequence length="1072" mass="119055">MKVTTNRALSMSPVEMSSPENSDASGKRKRSNSVSGNDALQLRFKRLRADAAERGPVAPDQEFRQDIDQFLRKRWLHQRTIGREKVGLGEFGELRRQQLQSLPGGESVAAQYGLIMAQEDINNLKDIDDLDEFNQPDYSDKLHINNKMNVTYHRSELSEAFEAQCNQLYLNRVGPPKTHETIVFINSTHNAPRLLSLMPQHLLEKGSIAEHLKKHVLPLSPGIYAVRLPAPSAITGARLARKSEEFIQLLGARPSPFRAAQSSVPFQQVIKHYPPHLISETRLALQDPRFQQTIEQLRHLPDGHSAQPLTKTTADLLETMLSKIDWRLSCCYPLPGQNTGKHIPLPFSPAVMQNSLKSLLAASEAMTAVVHDGLAVSDCYRIVSEEMHVLLSSCTPYGISDFKASTQQQLSRRIDKSCQMLLSKNGITESFLFSSGMHAISLALDLAQKMGNGKSISRPSLKGADSDQIETPIYFEVEHLLDEKPDGTPVDKNTLYTTLNSSMPEDGDNSTEGVIHVIASTKKMLADRVPQSPPLTLILDNTIEKRHDIQRVTQALAEEIGSGQLNIMLCKSYQKYASLGTAKPMSGSITLIGKSSPLMTSGQSWLRNTETNLNWIDNPESQLMVHMLGADEHEFAMLERAAENAQFVKDTLFIGKDGHVDTKRWEPGLPFIGISMPDENESNFILNPQSSDKNSIKGFEFSKRELLHSQILRERSSFGFTDTSMIKVILGETSNPGEFMRIAFGMESKTELCERLYMASRLLENDFSTFSCPDAKMEMEKLLDDSGLFPETPGDKPLSLAQKMAEVASHQRGIVTAGDGKSVNAMRQAMQLRQQNGIPATEDKNSGDEMRQAVAPQQPGGNFLMSKLASVTYQLSWMGLKGLDKFGNILPAGDKRIAEELVGAFVESGMHGVSPHTRAYILEFGARMAIHDLSSISPATQKEGVRRLLALSERMGGMPVVRLNCLNQIDDDTLEGLPIQAQRQIIDKLFVPLDNVSCLQFIAEQVKEKEPITAGLCMSALEKKLQSGNDIMRSDTLEKGTPFSTPGVISPRDVNFIKESLIRFQIFNSRNR</sequence>
<organism evidence="2 3">
    <name type="scientific">[Pantoea] beijingensis</name>
    <dbReference type="NCBI Taxonomy" id="1324864"/>
    <lineage>
        <taxon>Bacteria</taxon>
        <taxon>Pseudomonadati</taxon>
        <taxon>Pseudomonadota</taxon>
        <taxon>Gammaproteobacteria</taxon>
        <taxon>Enterobacterales</taxon>
        <taxon>Erwiniaceae</taxon>
        <taxon>Erwinia</taxon>
    </lineage>
</organism>
<protein>
    <submittedName>
        <fullName evidence="2">Uncharacterized protein</fullName>
    </submittedName>
</protein>
<name>A0A443I8W9_9GAMM</name>
<feature type="region of interest" description="Disordered" evidence="1">
    <location>
        <begin position="1"/>
        <end position="37"/>
    </location>
</feature>
<dbReference type="AlphaFoldDB" id="A0A443I8W9"/>
<dbReference type="RefSeq" id="WP_128179571.1">
    <property type="nucleotide sequence ID" value="NZ_CP071409.1"/>
</dbReference>
<accession>A0A443I8W9</accession>
<evidence type="ECO:0000313" key="3">
    <source>
        <dbReference type="Proteomes" id="UP000288794"/>
    </source>
</evidence>
<evidence type="ECO:0000313" key="2">
    <source>
        <dbReference type="EMBL" id="RWR00558.1"/>
    </source>
</evidence>
<gene>
    <name evidence="2" type="ORF">ED28_18905</name>
</gene>
<dbReference type="EMBL" id="JMEE01000047">
    <property type="protein sequence ID" value="RWR00558.1"/>
    <property type="molecule type" value="Genomic_DNA"/>
</dbReference>
<keyword evidence="3" id="KW-1185">Reference proteome</keyword>
<evidence type="ECO:0000256" key="1">
    <source>
        <dbReference type="SAM" id="MobiDB-lite"/>
    </source>
</evidence>
<comment type="caution">
    <text evidence="2">The sequence shown here is derived from an EMBL/GenBank/DDBJ whole genome shotgun (WGS) entry which is preliminary data.</text>
</comment>
<reference evidence="2 3" key="1">
    <citation type="submission" date="2014-04" db="EMBL/GenBank/DDBJ databases">
        <title>Draft genome sequence of Pantoea beijingensis strain LMG 27579, an emerging pathogen to Pleurotus eryngii with potential industrial application.</title>
        <authorList>
            <person name="Xu F."/>
            <person name="Liu Y."/>
            <person name="Wang S."/>
            <person name="Yin Y."/>
            <person name="Ma Y."/>
            <person name="Zhao S."/>
            <person name="Rong C."/>
        </authorList>
    </citation>
    <scope>NUCLEOTIDE SEQUENCE [LARGE SCALE GENOMIC DNA]</scope>
    <source>
        <strain evidence="2 3">LMG 27579</strain>
    </source>
</reference>
<proteinExistence type="predicted"/>
<dbReference type="Proteomes" id="UP000288794">
    <property type="component" value="Unassembled WGS sequence"/>
</dbReference>